<reference evidence="1 2" key="1">
    <citation type="submission" date="2019-07" db="EMBL/GenBank/DDBJ databases">
        <title>Draft genome assembly of a fouling barnacle, Amphibalanus amphitrite (Darwin, 1854): The first reference genome for Thecostraca.</title>
        <authorList>
            <person name="Kim W."/>
        </authorList>
    </citation>
    <scope>NUCLEOTIDE SEQUENCE [LARGE SCALE GENOMIC DNA]</scope>
    <source>
        <strain evidence="1">SNU_AA5</strain>
        <tissue evidence="1">Soma without cirri and trophi</tissue>
    </source>
</reference>
<organism evidence="1 2">
    <name type="scientific">Amphibalanus amphitrite</name>
    <name type="common">Striped barnacle</name>
    <name type="synonym">Balanus amphitrite</name>
    <dbReference type="NCBI Taxonomy" id="1232801"/>
    <lineage>
        <taxon>Eukaryota</taxon>
        <taxon>Metazoa</taxon>
        <taxon>Ecdysozoa</taxon>
        <taxon>Arthropoda</taxon>
        <taxon>Crustacea</taxon>
        <taxon>Multicrustacea</taxon>
        <taxon>Cirripedia</taxon>
        <taxon>Thoracica</taxon>
        <taxon>Thoracicalcarea</taxon>
        <taxon>Balanomorpha</taxon>
        <taxon>Balanoidea</taxon>
        <taxon>Balanidae</taxon>
        <taxon>Amphibalaninae</taxon>
        <taxon>Amphibalanus</taxon>
    </lineage>
</organism>
<dbReference type="PANTHER" id="PTHR12984">
    <property type="entry name" value="SCY1-RELATED S/T PROTEIN KINASE-LIKE"/>
    <property type="match status" value="1"/>
</dbReference>
<evidence type="ECO:0000313" key="2">
    <source>
        <dbReference type="Proteomes" id="UP000440578"/>
    </source>
</evidence>
<dbReference type="InterPro" id="IPR051177">
    <property type="entry name" value="CIK-Related_Protein"/>
</dbReference>
<dbReference type="AlphaFoldDB" id="A0A6A4VG14"/>
<accession>A0A6A4VG14</accession>
<gene>
    <name evidence="1" type="primary">SCYL2_1</name>
    <name evidence="1" type="ORF">FJT64_008806</name>
</gene>
<proteinExistence type="predicted"/>
<evidence type="ECO:0000313" key="1">
    <source>
        <dbReference type="EMBL" id="KAF0293376.1"/>
    </source>
</evidence>
<sequence>MITLYTLLAVEKVMDKLERRIILDELLPLLWDNKLQDPDVIQATVNIYRVMLTDSKKYGLSVNLMATRVMPSLLPLTMNAALHLDQFTSLLEVLQEMLDTIDR</sequence>
<dbReference type="PANTHER" id="PTHR12984:SF16">
    <property type="entry name" value="BLACK MATCH, ISOFORM H"/>
    <property type="match status" value="1"/>
</dbReference>
<name>A0A6A4VG14_AMPAM</name>
<dbReference type="OrthoDB" id="79687at2759"/>
<keyword evidence="2" id="KW-1185">Reference proteome</keyword>
<protein>
    <submittedName>
        <fullName evidence="1">SCY1-like protein 2</fullName>
    </submittedName>
</protein>
<dbReference type="Proteomes" id="UP000440578">
    <property type="component" value="Unassembled WGS sequence"/>
</dbReference>
<dbReference type="EMBL" id="VIIS01001751">
    <property type="protein sequence ID" value="KAF0293376.1"/>
    <property type="molecule type" value="Genomic_DNA"/>
</dbReference>
<comment type="caution">
    <text evidence="1">The sequence shown here is derived from an EMBL/GenBank/DDBJ whole genome shotgun (WGS) entry which is preliminary data.</text>
</comment>